<dbReference type="SUPFAM" id="SSF69318">
    <property type="entry name" value="Integrin alpha N-terminal domain"/>
    <property type="match status" value="1"/>
</dbReference>
<proteinExistence type="predicted"/>
<dbReference type="EMBL" id="CAESAO010000144">
    <property type="protein sequence ID" value="CAB4346432.1"/>
    <property type="molecule type" value="Genomic_DNA"/>
</dbReference>
<organism evidence="1">
    <name type="scientific">freshwater metagenome</name>
    <dbReference type="NCBI Taxonomy" id="449393"/>
    <lineage>
        <taxon>unclassified sequences</taxon>
        <taxon>metagenomes</taxon>
        <taxon>ecological metagenomes</taxon>
    </lineage>
</organism>
<accession>A0A6J5ZYG9</accession>
<reference evidence="1" key="1">
    <citation type="submission" date="2020-05" db="EMBL/GenBank/DDBJ databases">
        <authorList>
            <person name="Chiriac C."/>
            <person name="Salcher M."/>
            <person name="Ghai R."/>
            <person name="Kavagutti S V."/>
        </authorList>
    </citation>
    <scope>NUCLEOTIDE SEQUENCE</scope>
</reference>
<dbReference type="InterPro" id="IPR046288">
    <property type="entry name" value="DUF6325"/>
</dbReference>
<evidence type="ECO:0000313" key="1">
    <source>
        <dbReference type="EMBL" id="CAB4346432.1"/>
    </source>
</evidence>
<dbReference type="InterPro" id="IPR028994">
    <property type="entry name" value="Integrin_alpha_N"/>
</dbReference>
<dbReference type="EMBL" id="CAFBPX010000032">
    <property type="protein sequence ID" value="CAB5030718.1"/>
    <property type="molecule type" value="Genomic_DNA"/>
</dbReference>
<gene>
    <name evidence="1" type="ORF">UFOPK3522_01364</name>
    <name evidence="2" type="ORF">UFOPK4175_00290</name>
</gene>
<dbReference type="Pfam" id="PF19850">
    <property type="entry name" value="DUF6325"/>
    <property type="match status" value="1"/>
</dbReference>
<protein>
    <submittedName>
        <fullName evidence="1">Unannotated protein</fullName>
    </submittedName>
</protein>
<name>A0A6J5ZYG9_9ZZZZ</name>
<sequence>MTSGELELGPVDIAVIGYPADAARSGEALPLLLDLVDRGVIRILDVLAVAKAEDGSFAGINIGDVDGDGIPDLIAFEGASTGLIGDEDMQLAAEAIEPGGAAVMIVFENAWAAPFITAVHRNGGHFVAFERVAAEDLVEAAAALEDADANA</sequence>
<dbReference type="AlphaFoldDB" id="A0A6J5ZYG9"/>
<evidence type="ECO:0000313" key="2">
    <source>
        <dbReference type="EMBL" id="CAB5030718.1"/>
    </source>
</evidence>